<dbReference type="PANTHER" id="PTHR43132:SF2">
    <property type="entry name" value="ARSENICAL RESISTANCE OPERON REPRESSOR ARSR-RELATED"/>
    <property type="match status" value="1"/>
</dbReference>
<comment type="caution">
    <text evidence="5">The sequence shown here is derived from an EMBL/GenBank/DDBJ whole genome shotgun (WGS) entry which is preliminary data.</text>
</comment>
<dbReference type="GO" id="GO:0003700">
    <property type="term" value="F:DNA-binding transcription factor activity"/>
    <property type="evidence" value="ECO:0007669"/>
    <property type="project" value="InterPro"/>
</dbReference>
<dbReference type="RefSeq" id="WP_136726664.1">
    <property type="nucleotide sequence ID" value="NZ_SUMC01000030.1"/>
</dbReference>
<dbReference type="CDD" id="cd00090">
    <property type="entry name" value="HTH_ARSR"/>
    <property type="match status" value="1"/>
</dbReference>
<evidence type="ECO:0000259" key="4">
    <source>
        <dbReference type="PROSITE" id="PS50987"/>
    </source>
</evidence>
<keyword evidence="2" id="KW-0238">DNA-binding</keyword>
<dbReference type="PANTHER" id="PTHR43132">
    <property type="entry name" value="ARSENICAL RESISTANCE OPERON REPRESSOR ARSR-RELATED"/>
    <property type="match status" value="1"/>
</dbReference>
<dbReference type="EMBL" id="SUMC01000030">
    <property type="protein sequence ID" value="TKA08492.1"/>
    <property type="molecule type" value="Genomic_DNA"/>
</dbReference>
<dbReference type="InterPro" id="IPR001845">
    <property type="entry name" value="HTH_ArsR_DNA-bd_dom"/>
</dbReference>
<dbReference type="InterPro" id="IPR051011">
    <property type="entry name" value="Metal_resp_trans_reg"/>
</dbReference>
<keyword evidence="3" id="KW-0804">Transcription</keyword>
<dbReference type="SMART" id="SM00418">
    <property type="entry name" value="HTH_ARSR"/>
    <property type="match status" value="1"/>
</dbReference>
<dbReference type="AlphaFoldDB" id="A0A4U0SGB9"/>
<proteinExistence type="predicted"/>
<dbReference type="InterPro" id="IPR036388">
    <property type="entry name" value="WH-like_DNA-bd_sf"/>
</dbReference>
<evidence type="ECO:0000313" key="6">
    <source>
        <dbReference type="Proteomes" id="UP000305778"/>
    </source>
</evidence>
<dbReference type="GO" id="GO:0003677">
    <property type="term" value="F:DNA binding"/>
    <property type="evidence" value="ECO:0007669"/>
    <property type="project" value="UniProtKB-KW"/>
</dbReference>
<dbReference type="Gene3D" id="1.10.10.10">
    <property type="entry name" value="Winged helix-like DNA-binding domain superfamily/Winged helix DNA-binding domain"/>
    <property type="match status" value="1"/>
</dbReference>
<evidence type="ECO:0000256" key="2">
    <source>
        <dbReference type="ARBA" id="ARBA00023125"/>
    </source>
</evidence>
<keyword evidence="6" id="KW-1185">Reference proteome</keyword>
<dbReference type="InterPro" id="IPR011991">
    <property type="entry name" value="ArsR-like_HTH"/>
</dbReference>
<sequence length="355" mass="39081">MVVRLRLPDAGPPFRATVSPLAEMCAGLHVLVAPGHHPGSRHWVALAHEKSYSSLLAQTLNWAPLWDAFRAQFLYPLNWKSSPRAGITRNLEALSRLPIAEFQDMVADALYVGALKGGRRPDDQRLLGEMSLISARHHNLAAQMLRDPEQLLQEIVMFLDDFYHRLFEREWVTIHGIVTREASAMTGALRNDPLAAVQALPLVIVGPGKNVIRIDKLYTEASAPTTGPILLIPTVLGHPHLVVKHGPGRPSLIHYPARDRSAETLSTVEDVSARLASLNNITRLTICRLLLRQPASTNAIARYLDRTPSEVSRQLSQLRAAGLVATVRTRNGVLHHLNTAVLESLGEDILASIQG</sequence>
<dbReference type="PROSITE" id="PS50987">
    <property type="entry name" value="HTH_ARSR_2"/>
    <property type="match status" value="1"/>
</dbReference>
<feature type="domain" description="HTH arsR-type" evidence="4">
    <location>
        <begin position="265"/>
        <end position="355"/>
    </location>
</feature>
<protein>
    <submittedName>
        <fullName evidence="5">Winged helix-turn-helix transcriptional regulator</fullName>
    </submittedName>
</protein>
<name>A0A4U0SGB9_9ACTN</name>
<evidence type="ECO:0000256" key="3">
    <source>
        <dbReference type="ARBA" id="ARBA00023163"/>
    </source>
</evidence>
<evidence type="ECO:0000313" key="5">
    <source>
        <dbReference type="EMBL" id="TKA08492.1"/>
    </source>
</evidence>
<keyword evidence="1" id="KW-0805">Transcription regulation</keyword>
<dbReference type="Pfam" id="PF19361">
    <property type="entry name" value="DUF5937"/>
    <property type="match status" value="1"/>
</dbReference>
<dbReference type="Pfam" id="PF01022">
    <property type="entry name" value="HTH_5"/>
    <property type="match status" value="1"/>
</dbReference>
<dbReference type="SUPFAM" id="SSF46785">
    <property type="entry name" value="Winged helix' DNA-binding domain"/>
    <property type="match status" value="1"/>
</dbReference>
<dbReference type="Proteomes" id="UP000305778">
    <property type="component" value="Unassembled WGS sequence"/>
</dbReference>
<accession>A0A4U0SGB9</accession>
<dbReference type="InterPro" id="IPR045981">
    <property type="entry name" value="DUF5937"/>
</dbReference>
<organism evidence="5 6">
    <name type="scientific">Actinacidiphila oryziradicis</name>
    <dbReference type="NCBI Taxonomy" id="2571141"/>
    <lineage>
        <taxon>Bacteria</taxon>
        <taxon>Bacillati</taxon>
        <taxon>Actinomycetota</taxon>
        <taxon>Actinomycetes</taxon>
        <taxon>Kitasatosporales</taxon>
        <taxon>Streptomycetaceae</taxon>
        <taxon>Actinacidiphila</taxon>
    </lineage>
</organism>
<evidence type="ECO:0000256" key="1">
    <source>
        <dbReference type="ARBA" id="ARBA00023015"/>
    </source>
</evidence>
<reference evidence="5 6" key="1">
    <citation type="submission" date="2019-04" db="EMBL/GenBank/DDBJ databases">
        <title>Streptomyces oryziradicis sp. nov., a novel actinomycete isolated from rhizosphere soil of rice (Oryza sativa L.).</title>
        <authorList>
            <person name="Li C."/>
        </authorList>
    </citation>
    <scope>NUCLEOTIDE SEQUENCE [LARGE SCALE GENOMIC DNA]</scope>
    <source>
        <strain evidence="5 6">NEAU-C40</strain>
    </source>
</reference>
<dbReference type="InterPro" id="IPR036390">
    <property type="entry name" value="WH_DNA-bd_sf"/>
</dbReference>
<gene>
    <name evidence="5" type="ORF">FCI23_27670</name>
</gene>
<dbReference type="OrthoDB" id="3396564at2"/>